<dbReference type="InterPro" id="IPR040345">
    <property type="entry name" value="Mug56/Spo71"/>
</dbReference>
<feature type="compositionally biased region" description="Polar residues" evidence="1">
    <location>
        <begin position="217"/>
        <end position="232"/>
    </location>
</feature>
<dbReference type="EMBL" id="CP120628">
    <property type="protein sequence ID" value="WEW59121.1"/>
    <property type="molecule type" value="Genomic_DNA"/>
</dbReference>
<dbReference type="InterPro" id="IPR057379">
    <property type="entry name" value="PH_SPO71"/>
</dbReference>
<dbReference type="Pfam" id="PF15407">
    <property type="entry name" value="Spo7_2_N"/>
    <property type="match status" value="1"/>
</dbReference>
<dbReference type="Pfam" id="PF23207">
    <property type="entry name" value="PH_SPO71"/>
    <property type="match status" value="1"/>
</dbReference>
<feature type="compositionally biased region" description="Basic and acidic residues" evidence="1">
    <location>
        <begin position="147"/>
        <end position="157"/>
    </location>
</feature>
<gene>
    <name evidence="3" type="ORF">PRK78_004590</name>
</gene>
<organism evidence="3 4">
    <name type="scientific">Emydomyces testavorans</name>
    <dbReference type="NCBI Taxonomy" id="2070801"/>
    <lineage>
        <taxon>Eukaryota</taxon>
        <taxon>Fungi</taxon>
        <taxon>Dikarya</taxon>
        <taxon>Ascomycota</taxon>
        <taxon>Pezizomycotina</taxon>
        <taxon>Eurotiomycetes</taxon>
        <taxon>Eurotiomycetidae</taxon>
        <taxon>Onygenales</taxon>
        <taxon>Nannizziopsiaceae</taxon>
        <taxon>Emydomyces</taxon>
    </lineage>
</organism>
<feature type="region of interest" description="Disordered" evidence="1">
    <location>
        <begin position="794"/>
        <end position="818"/>
    </location>
</feature>
<dbReference type="GO" id="GO:0005628">
    <property type="term" value="C:prospore membrane"/>
    <property type="evidence" value="ECO:0007669"/>
    <property type="project" value="TreeGrafter"/>
</dbReference>
<dbReference type="InterPro" id="IPR039486">
    <property type="entry name" value="Mug56/Spo71_PH"/>
</dbReference>
<evidence type="ECO:0000313" key="4">
    <source>
        <dbReference type="Proteomes" id="UP001219355"/>
    </source>
</evidence>
<feature type="region of interest" description="Disordered" evidence="1">
    <location>
        <begin position="147"/>
        <end position="257"/>
    </location>
</feature>
<protein>
    <recommendedName>
        <fullName evidence="2">PH domain-containing protein</fullName>
    </recommendedName>
</protein>
<feature type="region of interest" description="Disordered" evidence="1">
    <location>
        <begin position="282"/>
        <end position="324"/>
    </location>
</feature>
<dbReference type="PANTHER" id="PTHR28076:SF1">
    <property type="entry name" value="PROSPORE MEMBRANE ADAPTER PROTEIN SPO71"/>
    <property type="match status" value="1"/>
</dbReference>
<dbReference type="InterPro" id="IPR001849">
    <property type="entry name" value="PH_domain"/>
</dbReference>
<reference evidence="3" key="1">
    <citation type="submission" date="2023-03" db="EMBL/GenBank/DDBJ databases">
        <title>Emydomyces testavorans Genome Sequence.</title>
        <authorList>
            <person name="Hoyer L."/>
        </authorList>
    </citation>
    <scope>NUCLEOTIDE SEQUENCE</scope>
    <source>
        <strain evidence="3">16-2883</strain>
    </source>
</reference>
<feature type="region of interest" description="Disordered" evidence="1">
    <location>
        <begin position="628"/>
        <end position="655"/>
    </location>
</feature>
<dbReference type="GO" id="GO:1902657">
    <property type="term" value="P:protein localization to prospore membrane"/>
    <property type="evidence" value="ECO:0007669"/>
    <property type="project" value="InterPro"/>
</dbReference>
<dbReference type="PROSITE" id="PS50003">
    <property type="entry name" value="PH_DOMAIN"/>
    <property type="match status" value="1"/>
</dbReference>
<keyword evidence="4" id="KW-1185">Reference proteome</keyword>
<dbReference type="PANTHER" id="PTHR28076">
    <property type="entry name" value="SPORULATION-SPECIFIC PROTEIN 71"/>
    <property type="match status" value="1"/>
</dbReference>
<sequence length="1104" mass="125645">MSRERPSVRPAPTCWRNLSREECHGLDSESYTAQRLRDASPEHLHITSRRFFIGPLPKGWLSSHRKSWYKSWLGLKDYSSRPATFSADINVIHERQLTGLAGPSTAAMYKPSFPQPADAEEGEALLNEELPSNTPALEPCALAPVDTNREASHRDKPGLAPESTQESASKAPIRSSLSTAAPVSGSGLRPGLSTVTSNPTLRPSSSTQVPDSFYTALESQKNTSKLLSTSSPIREEAPRNGDNIVNKGNEGTPKAMSGSIGLSDQVLAPSVGAETPSGVDFTSETLLLPHGNDFNKTTPSFDSSRGLQNEQPSRVEQEAENDSRRQRLITRVASGIVRFNLQDNIGDRQRRIQKKLARSTSEQDVTAKRQRQASRCGEIVRAEKMLVRIETTVHSVPDTYNENDSLRIDTKVMSKWREFLVVCRQGCEESTPFLIQFYKTRVIPRIQKSNMKKKCSYEISVAQNKTRVNLFSTLDKTLVVWHPHKLGTRIFIMRTRSAAHSVEWYTFLREALGWKQPSTLFVHVPDLDISLHLQNPFAHLGGNRNEDDDACATVLRTMKDEQAIASGIIKTCLTTLSECSEWNKISRIWGDFVKMGLAWRRYDRLEWVQGANEQRMYGTIAMRTTHELELRPKQHYPTSTSSGKGGPKSEEPSPTEGFLILLTSQRGRQRRLGKNFFKRLYFYTQDQYLCFCRPAKATPPAPPRLPTISGRHVPTSAEIRRESPIVYDVIPYPVKDGEVTWLTAGRREYAKRHDAEAFAENRRITMNAVNTEGYINLCRVVEVRPVSSEIMQDEEHANAGDVEYHGERGAPADGTRNKTKNERSFEIVLDDGLVVRFRTYNMQTRQEWVKRLAELSEYWKVRTQEDIATLKYIRRRNLKRLEIDEAQESTLGQFAQKWEVSRAEASPELFHACRMSGCRSIKMSGHLYRKPRRRGAFTKCSVLLIEGQLLFFQETLRRWTGEQMAHTHQTRQAVLDLRDCYVYSGIITSLDLLYQSQSFDSNLPGQHSRPRIYVQDGWTSSDEDTATCFVIWHASRKALFRDEFTEKGKVKRRRWRQVSALGVPGKAIVFKTRSRTERDLWVLAIATEIDRQQQQEDLRIVEPS</sequence>
<name>A0AAF0DKH9_9EURO</name>
<dbReference type="Proteomes" id="UP001219355">
    <property type="component" value="Chromosome 2"/>
</dbReference>
<accession>A0AAF0DKH9</accession>
<dbReference type="SMART" id="SM00233">
    <property type="entry name" value="PH"/>
    <property type="match status" value="2"/>
</dbReference>
<proteinExistence type="predicted"/>
<feature type="compositionally biased region" description="Polar residues" evidence="1">
    <location>
        <begin position="193"/>
        <end position="210"/>
    </location>
</feature>
<evidence type="ECO:0000259" key="2">
    <source>
        <dbReference type="PROSITE" id="PS50003"/>
    </source>
</evidence>
<feature type="compositionally biased region" description="Basic and acidic residues" evidence="1">
    <location>
        <begin position="313"/>
        <end position="324"/>
    </location>
</feature>
<dbReference type="Pfam" id="PF15404">
    <property type="entry name" value="PH_4"/>
    <property type="match status" value="1"/>
</dbReference>
<feature type="compositionally biased region" description="Polar residues" evidence="1">
    <location>
        <begin position="294"/>
        <end position="312"/>
    </location>
</feature>
<dbReference type="SUPFAM" id="SSF50729">
    <property type="entry name" value="PH domain-like"/>
    <property type="match status" value="1"/>
</dbReference>
<evidence type="ECO:0000313" key="3">
    <source>
        <dbReference type="EMBL" id="WEW59121.1"/>
    </source>
</evidence>
<evidence type="ECO:0000256" key="1">
    <source>
        <dbReference type="SAM" id="MobiDB-lite"/>
    </source>
</evidence>
<dbReference type="SMART" id="SM01316">
    <property type="entry name" value="Spo7_2_N"/>
    <property type="match status" value="1"/>
</dbReference>
<feature type="domain" description="PH" evidence="2">
    <location>
        <begin position="920"/>
        <end position="1090"/>
    </location>
</feature>
<dbReference type="AlphaFoldDB" id="A0AAF0DKH9"/>
<dbReference type="InterPro" id="IPR029217">
    <property type="entry name" value="Spo7_2_N"/>
</dbReference>